<comment type="catalytic activity">
    <reaction evidence="1 5 6">
        <text>[protein]-peptidylproline (omega=180) = [protein]-peptidylproline (omega=0)</text>
        <dbReference type="Rhea" id="RHEA:16237"/>
        <dbReference type="Rhea" id="RHEA-COMP:10747"/>
        <dbReference type="Rhea" id="RHEA-COMP:10748"/>
        <dbReference type="ChEBI" id="CHEBI:83833"/>
        <dbReference type="ChEBI" id="CHEBI:83834"/>
        <dbReference type="EC" id="5.2.1.8"/>
    </reaction>
</comment>
<evidence type="ECO:0000259" key="8">
    <source>
        <dbReference type="PROSITE" id="PS50059"/>
    </source>
</evidence>
<dbReference type="SUPFAM" id="SSF54534">
    <property type="entry name" value="FKBP-like"/>
    <property type="match status" value="1"/>
</dbReference>
<accession>A0A246FI33</accession>
<dbReference type="Gene3D" id="3.10.50.40">
    <property type="match status" value="1"/>
</dbReference>
<dbReference type="PANTHER" id="PTHR43811">
    <property type="entry name" value="FKBP-TYPE PEPTIDYL-PROLYL CIS-TRANS ISOMERASE FKPA"/>
    <property type="match status" value="1"/>
</dbReference>
<dbReference type="Pfam" id="PF00254">
    <property type="entry name" value="FKBP_C"/>
    <property type="match status" value="1"/>
</dbReference>
<protein>
    <recommendedName>
        <fullName evidence="6">Peptidyl-prolyl cis-trans isomerase</fullName>
        <ecNumber evidence="6">5.2.1.8</ecNumber>
    </recommendedName>
</protein>
<feature type="domain" description="PPIase FKBP-type" evidence="8">
    <location>
        <begin position="72"/>
        <end position="160"/>
    </location>
</feature>
<organism evidence="9 10">
    <name type="scientific">Hymenobacter amundsenii</name>
    <dbReference type="NCBI Taxonomy" id="2006685"/>
    <lineage>
        <taxon>Bacteria</taxon>
        <taxon>Pseudomonadati</taxon>
        <taxon>Bacteroidota</taxon>
        <taxon>Cytophagia</taxon>
        <taxon>Cytophagales</taxon>
        <taxon>Hymenobacteraceae</taxon>
        <taxon>Hymenobacter</taxon>
    </lineage>
</organism>
<feature type="signal peptide" evidence="7">
    <location>
        <begin position="1"/>
        <end position="20"/>
    </location>
</feature>
<keyword evidence="4 5" id="KW-0413">Isomerase</keyword>
<evidence type="ECO:0000256" key="7">
    <source>
        <dbReference type="SAM" id="SignalP"/>
    </source>
</evidence>
<dbReference type="Proteomes" id="UP000197277">
    <property type="component" value="Unassembled WGS sequence"/>
</dbReference>
<dbReference type="OrthoDB" id="9814548at2"/>
<evidence type="ECO:0000256" key="6">
    <source>
        <dbReference type="RuleBase" id="RU003915"/>
    </source>
</evidence>
<gene>
    <name evidence="9" type="ORF">CDA63_15740</name>
</gene>
<keyword evidence="3 5" id="KW-0697">Rotamase</keyword>
<dbReference type="PROSITE" id="PS50059">
    <property type="entry name" value="FKBP_PPIASE"/>
    <property type="match status" value="1"/>
</dbReference>
<feature type="chain" id="PRO_5012693022" description="Peptidyl-prolyl cis-trans isomerase" evidence="7">
    <location>
        <begin position="21"/>
        <end position="160"/>
    </location>
</feature>
<dbReference type="PANTHER" id="PTHR43811:SF19">
    <property type="entry name" value="39 KDA FK506-BINDING NUCLEAR PROTEIN"/>
    <property type="match status" value="1"/>
</dbReference>
<name>A0A246FI33_9BACT</name>
<evidence type="ECO:0000256" key="1">
    <source>
        <dbReference type="ARBA" id="ARBA00000971"/>
    </source>
</evidence>
<comment type="caution">
    <text evidence="9">The sequence shown here is derived from an EMBL/GenBank/DDBJ whole genome shotgun (WGS) entry which is preliminary data.</text>
</comment>
<dbReference type="PROSITE" id="PS51257">
    <property type="entry name" value="PROKAR_LIPOPROTEIN"/>
    <property type="match status" value="1"/>
</dbReference>
<dbReference type="AlphaFoldDB" id="A0A246FI33"/>
<sequence>MKRQLPLFLLLLLALLSACKKEEKDTTDYAARDEALITAYIQANNLTGFERKEKGLYLAVTQPGTGPVATAGKTVKVKYKGTTLDGNMFDQSNPASIGFPFVLGAGNVIEGWDVAFALLNKGSKAILLIPSELAYKGTSPSASIPAHAVLRFDVEVVDIQ</sequence>
<dbReference type="EMBL" id="NIRR01000031">
    <property type="protein sequence ID" value="OWP62181.1"/>
    <property type="molecule type" value="Genomic_DNA"/>
</dbReference>
<keyword evidence="10" id="KW-1185">Reference proteome</keyword>
<dbReference type="RefSeq" id="WP_088465414.1">
    <property type="nucleotide sequence ID" value="NZ_NIRR01000031.1"/>
</dbReference>
<keyword evidence="7" id="KW-0732">Signal</keyword>
<dbReference type="InterPro" id="IPR001179">
    <property type="entry name" value="PPIase_FKBP_dom"/>
</dbReference>
<evidence type="ECO:0000256" key="2">
    <source>
        <dbReference type="ARBA" id="ARBA00006577"/>
    </source>
</evidence>
<evidence type="ECO:0000256" key="5">
    <source>
        <dbReference type="PROSITE-ProRule" id="PRU00277"/>
    </source>
</evidence>
<evidence type="ECO:0000313" key="10">
    <source>
        <dbReference type="Proteomes" id="UP000197277"/>
    </source>
</evidence>
<proteinExistence type="inferred from homology"/>
<comment type="similarity">
    <text evidence="2 6">Belongs to the FKBP-type PPIase family.</text>
</comment>
<evidence type="ECO:0000313" key="9">
    <source>
        <dbReference type="EMBL" id="OWP62181.1"/>
    </source>
</evidence>
<evidence type="ECO:0000256" key="4">
    <source>
        <dbReference type="ARBA" id="ARBA00023235"/>
    </source>
</evidence>
<dbReference type="InterPro" id="IPR046357">
    <property type="entry name" value="PPIase_dom_sf"/>
</dbReference>
<dbReference type="GO" id="GO:0003755">
    <property type="term" value="F:peptidyl-prolyl cis-trans isomerase activity"/>
    <property type="evidence" value="ECO:0007669"/>
    <property type="project" value="UniProtKB-UniRule"/>
</dbReference>
<reference evidence="9 10" key="1">
    <citation type="submission" date="2017-06" db="EMBL/GenBank/DDBJ databases">
        <title>Hymenobacter amundsenii sp. nov. isolated from regoliths in Antarctica.</title>
        <authorList>
            <person name="Sedlacek I."/>
            <person name="Kralova S."/>
            <person name="Pantucek R."/>
            <person name="Svec P."/>
            <person name="Holochova P."/>
            <person name="Stankova E."/>
            <person name="Vrbovska V."/>
            <person name="Busse H.-J."/>
        </authorList>
    </citation>
    <scope>NUCLEOTIDE SEQUENCE [LARGE SCALE GENOMIC DNA]</scope>
    <source>
        <strain evidence="9 10">CCM 8682</strain>
    </source>
</reference>
<dbReference type="EC" id="5.2.1.8" evidence="6"/>
<evidence type="ECO:0000256" key="3">
    <source>
        <dbReference type="ARBA" id="ARBA00023110"/>
    </source>
</evidence>